<keyword evidence="4 6" id="KW-0067">ATP-binding</keyword>
<dbReference type="HAMAP" id="MF_00365">
    <property type="entry name" value="RecF"/>
    <property type="match status" value="1"/>
</dbReference>
<dbReference type="InterPro" id="IPR042174">
    <property type="entry name" value="RecF_2"/>
</dbReference>
<evidence type="ECO:0000256" key="3">
    <source>
        <dbReference type="ARBA" id="ARBA00022741"/>
    </source>
</evidence>
<keyword evidence="10" id="KW-1185">Reference proteome</keyword>
<dbReference type="Gene3D" id="3.40.50.300">
    <property type="entry name" value="P-loop containing nucleotide triphosphate hydrolases"/>
    <property type="match status" value="1"/>
</dbReference>
<comment type="subcellular location">
    <subcellularLocation>
        <location evidence="6">Cytoplasm</location>
    </subcellularLocation>
</comment>
<dbReference type="GO" id="GO:0005737">
    <property type="term" value="C:cytoplasm"/>
    <property type="evidence" value="ECO:0007669"/>
    <property type="project" value="UniProtKB-SubCell"/>
</dbReference>
<comment type="function">
    <text evidence="6">The RecF protein is involved in DNA metabolism; it is required for DNA replication and normal SOS inducibility. RecF binds preferentially to single-stranded, linear DNA. It also seems to bind ATP.</text>
</comment>
<dbReference type="GO" id="GO:0003697">
    <property type="term" value="F:single-stranded DNA binding"/>
    <property type="evidence" value="ECO:0007669"/>
    <property type="project" value="UniProtKB-UniRule"/>
</dbReference>
<evidence type="ECO:0000256" key="2">
    <source>
        <dbReference type="ARBA" id="ARBA00022705"/>
    </source>
</evidence>
<evidence type="ECO:0000256" key="6">
    <source>
        <dbReference type="HAMAP-Rule" id="MF_00365"/>
    </source>
</evidence>
<keyword evidence="1 6" id="KW-0963">Cytoplasm</keyword>
<dbReference type="GO" id="GO:0000731">
    <property type="term" value="P:DNA synthesis involved in DNA repair"/>
    <property type="evidence" value="ECO:0007669"/>
    <property type="project" value="TreeGrafter"/>
</dbReference>
<evidence type="ECO:0000256" key="7">
    <source>
        <dbReference type="SAM" id="MobiDB-lite"/>
    </source>
</evidence>
<evidence type="ECO:0000313" key="9">
    <source>
        <dbReference type="EMBL" id="AXJ02561.1"/>
    </source>
</evidence>
<keyword evidence="6" id="KW-0234">DNA repair</keyword>
<keyword evidence="3 6" id="KW-0547">Nucleotide-binding</keyword>
<dbReference type="PANTHER" id="PTHR32182:SF0">
    <property type="entry name" value="DNA REPLICATION AND REPAIR PROTEIN RECF"/>
    <property type="match status" value="1"/>
</dbReference>
<dbReference type="AlphaFoldDB" id="A0A345UQ09"/>
<name>A0A345UQ09_9BACT</name>
<keyword evidence="2 6" id="KW-0235">DNA replication</keyword>
<dbReference type="KEGG" id="cprv:CYPRO_3329"/>
<comment type="similarity">
    <text evidence="6">Belongs to the RecF family.</text>
</comment>
<keyword evidence="6" id="KW-0227">DNA damage</keyword>
<gene>
    <name evidence="6" type="primary">recF</name>
    <name evidence="9" type="ORF">CYPRO_3329</name>
</gene>
<dbReference type="GO" id="GO:0009432">
    <property type="term" value="P:SOS response"/>
    <property type="evidence" value="ECO:0007669"/>
    <property type="project" value="UniProtKB-UniRule"/>
</dbReference>
<evidence type="ECO:0000256" key="4">
    <source>
        <dbReference type="ARBA" id="ARBA00022840"/>
    </source>
</evidence>
<evidence type="ECO:0000313" key="10">
    <source>
        <dbReference type="Proteomes" id="UP000254808"/>
    </source>
</evidence>
<dbReference type="Gene3D" id="1.20.1050.90">
    <property type="entry name" value="RecF/RecN/SMC, N-terminal domain"/>
    <property type="match status" value="1"/>
</dbReference>
<evidence type="ECO:0000259" key="8">
    <source>
        <dbReference type="Pfam" id="PF02463"/>
    </source>
</evidence>
<proteinExistence type="inferred from homology"/>
<dbReference type="EMBL" id="CP027806">
    <property type="protein sequence ID" value="AXJ02561.1"/>
    <property type="molecule type" value="Genomic_DNA"/>
</dbReference>
<keyword evidence="6" id="KW-0742">SOS response</keyword>
<dbReference type="GO" id="GO:0006302">
    <property type="term" value="P:double-strand break repair"/>
    <property type="evidence" value="ECO:0007669"/>
    <property type="project" value="TreeGrafter"/>
</dbReference>
<dbReference type="GO" id="GO:0006260">
    <property type="term" value="P:DNA replication"/>
    <property type="evidence" value="ECO:0007669"/>
    <property type="project" value="UniProtKB-UniRule"/>
</dbReference>
<sequence>MIVNSITLQNFRNHEDSKVDFAPGINLITGRNGMGKTNLIDAIHYLCMSRSFATASDMYVVKQGSSGFFIEARLSGSIRASFRVTCTYTRGDGKKFLVNDSPLERLSDLIGLVPVVVLSPDDKRLTNEGPAERRSFLDAMISQVYRSYLTDLLEYRRIIRQRNRLLSMRGIRPDMLQIQLEPWNQQLAKAGAKIIARRRTVLARFSEFLEESYARISGIGLKPSFRYKTIANLPEEASEDEIADIFAGLIDENLEKETERQMTLSGPHRDDLILYLDEMELRKFGSQGQHRLFALALKMAQLAYFSDVLDDLPVFLLDDVFGDLDPAKVSILADMLNAHKGQAFITAANQAPFEGLIPFDTAQNRHFTVTEGPLIHISQPQPESDASDDDDDVHLPDE</sequence>
<dbReference type="RefSeq" id="WP_114985634.1">
    <property type="nucleotide sequence ID" value="NZ_CP027806.1"/>
</dbReference>
<keyword evidence="5 6" id="KW-0238">DNA-binding</keyword>
<dbReference type="InterPro" id="IPR001238">
    <property type="entry name" value="DNA-binding_RecF"/>
</dbReference>
<evidence type="ECO:0000256" key="1">
    <source>
        <dbReference type="ARBA" id="ARBA00022490"/>
    </source>
</evidence>
<dbReference type="InterPro" id="IPR003395">
    <property type="entry name" value="RecF/RecN/SMC_N"/>
</dbReference>
<protein>
    <recommendedName>
        <fullName evidence="6">DNA replication and repair protein RecF</fullName>
    </recommendedName>
</protein>
<feature type="region of interest" description="Disordered" evidence="7">
    <location>
        <begin position="376"/>
        <end position="398"/>
    </location>
</feature>
<dbReference type="Proteomes" id="UP000254808">
    <property type="component" value="Chromosome"/>
</dbReference>
<dbReference type="PANTHER" id="PTHR32182">
    <property type="entry name" value="DNA REPLICATION AND REPAIR PROTEIN RECF"/>
    <property type="match status" value="1"/>
</dbReference>
<organism evidence="9 10">
    <name type="scientific">Cyclonatronum proteinivorum</name>
    <dbReference type="NCBI Taxonomy" id="1457365"/>
    <lineage>
        <taxon>Bacteria</taxon>
        <taxon>Pseudomonadati</taxon>
        <taxon>Balneolota</taxon>
        <taxon>Balneolia</taxon>
        <taxon>Balneolales</taxon>
        <taxon>Cyclonatronaceae</taxon>
        <taxon>Cyclonatronum</taxon>
    </lineage>
</organism>
<dbReference type="Pfam" id="PF02463">
    <property type="entry name" value="SMC_N"/>
    <property type="match status" value="1"/>
</dbReference>
<dbReference type="NCBIfam" id="TIGR00611">
    <property type="entry name" value="recf"/>
    <property type="match status" value="1"/>
</dbReference>
<evidence type="ECO:0000256" key="5">
    <source>
        <dbReference type="ARBA" id="ARBA00023125"/>
    </source>
</evidence>
<dbReference type="OrthoDB" id="9803889at2"/>
<feature type="binding site" evidence="6">
    <location>
        <begin position="30"/>
        <end position="37"/>
    </location>
    <ligand>
        <name>ATP</name>
        <dbReference type="ChEBI" id="CHEBI:30616"/>
    </ligand>
</feature>
<dbReference type="GO" id="GO:0005524">
    <property type="term" value="F:ATP binding"/>
    <property type="evidence" value="ECO:0007669"/>
    <property type="project" value="UniProtKB-UniRule"/>
</dbReference>
<reference evidence="9 10" key="1">
    <citation type="submission" date="2018-03" db="EMBL/GenBank/DDBJ databases">
        <title>Phenotypic and genomic properties of Cyclonatronum proteinivorum gen. nov., sp. nov., a haloalkaliphilic bacteroidete from soda lakes possessing Na+-translocating rhodopsin.</title>
        <authorList>
            <person name="Toshchakov S.V."/>
            <person name="Korzhenkov A."/>
            <person name="Samarov N.I."/>
            <person name="Kublanov I.V."/>
            <person name="Muntyan M.S."/>
            <person name="Sorokin D.Y."/>
        </authorList>
    </citation>
    <scope>NUCLEOTIDE SEQUENCE [LARGE SCALE GENOMIC DNA]</scope>
    <source>
        <strain evidence="9 10">Omega</strain>
    </source>
</reference>
<accession>A0A345UQ09</accession>
<dbReference type="SUPFAM" id="SSF52540">
    <property type="entry name" value="P-loop containing nucleoside triphosphate hydrolases"/>
    <property type="match status" value="1"/>
</dbReference>
<dbReference type="InterPro" id="IPR027417">
    <property type="entry name" value="P-loop_NTPase"/>
</dbReference>
<feature type="domain" description="RecF/RecN/SMC N-terminal" evidence="8">
    <location>
        <begin position="3"/>
        <end position="353"/>
    </location>
</feature>